<keyword evidence="2" id="KW-1185">Reference proteome</keyword>
<evidence type="ECO:0000313" key="1">
    <source>
        <dbReference type="EMBL" id="TFK63932.1"/>
    </source>
</evidence>
<organism evidence="1 2">
    <name type="scientific">Pluteus cervinus</name>
    <dbReference type="NCBI Taxonomy" id="181527"/>
    <lineage>
        <taxon>Eukaryota</taxon>
        <taxon>Fungi</taxon>
        <taxon>Dikarya</taxon>
        <taxon>Basidiomycota</taxon>
        <taxon>Agaricomycotina</taxon>
        <taxon>Agaricomycetes</taxon>
        <taxon>Agaricomycetidae</taxon>
        <taxon>Agaricales</taxon>
        <taxon>Pluteineae</taxon>
        <taxon>Pluteaceae</taxon>
        <taxon>Pluteus</taxon>
    </lineage>
</organism>
<sequence>MPGGLNMEYLIEKTSEEDEEQGSMVERLADSIVSMMRAGVFGKPEPLKRHGTA</sequence>
<accession>A0ACD3ADW3</accession>
<dbReference type="Proteomes" id="UP000308600">
    <property type="component" value="Unassembled WGS sequence"/>
</dbReference>
<dbReference type="EMBL" id="ML208497">
    <property type="protein sequence ID" value="TFK63932.1"/>
    <property type="molecule type" value="Genomic_DNA"/>
</dbReference>
<protein>
    <submittedName>
        <fullName evidence="1">Uncharacterized protein</fullName>
    </submittedName>
</protein>
<gene>
    <name evidence="1" type="ORF">BDN72DRAFT_847102</name>
</gene>
<proteinExistence type="predicted"/>
<evidence type="ECO:0000313" key="2">
    <source>
        <dbReference type="Proteomes" id="UP000308600"/>
    </source>
</evidence>
<name>A0ACD3ADW3_9AGAR</name>
<reference evidence="1 2" key="1">
    <citation type="journal article" date="2019" name="Nat. Ecol. Evol.">
        <title>Megaphylogeny resolves global patterns of mushroom evolution.</title>
        <authorList>
            <person name="Varga T."/>
            <person name="Krizsan K."/>
            <person name="Foldi C."/>
            <person name="Dima B."/>
            <person name="Sanchez-Garcia M."/>
            <person name="Sanchez-Ramirez S."/>
            <person name="Szollosi G.J."/>
            <person name="Szarkandi J.G."/>
            <person name="Papp V."/>
            <person name="Albert L."/>
            <person name="Andreopoulos W."/>
            <person name="Angelini C."/>
            <person name="Antonin V."/>
            <person name="Barry K.W."/>
            <person name="Bougher N.L."/>
            <person name="Buchanan P."/>
            <person name="Buyck B."/>
            <person name="Bense V."/>
            <person name="Catcheside P."/>
            <person name="Chovatia M."/>
            <person name="Cooper J."/>
            <person name="Damon W."/>
            <person name="Desjardin D."/>
            <person name="Finy P."/>
            <person name="Geml J."/>
            <person name="Haridas S."/>
            <person name="Hughes K."/>
            <person name="Justo A."/>
            <person name="Karasinski D."/>
            <person name="Kautmanova I."/>
            <person name="Kiss B."/>
            <person name="Kocsube S."/>
            <person name="Kotiranta H."/>
            <person name="LaButti K.M."/>
            <person name="Lechner B.E."/>
            <person name="Liimatainen K."/>
            <person name="Lipzen A."/>
            <person name="Lukacs Z."/>
            <person name="Mihaltcheva S."/>
            <person name="Morgado L.N."/>
            <person name="Niskanen T."/>
            <person name="Noordeloos M.E."/>
            <person name="Ohm R.A."/>
            <person name="Ortiz-Santana B."/>
            <person name="Ovrebo C."/>
            <person name="Racz N."/>
            <person name="Riley R."/>
            <person name="Savchenko A."/>
            <person name="Shiryaev A."/>
            <person name="Soop K."/>
            <person name="Spirin V."/>
            <person name="Szebenyi C."/>
            <person name="Tomsovsky M."/>
            <person name="Tulloss R.E."/>
            <person name="Uehling J."/>
            <person name="Grigoriev I.V."/>
            <person name="Vagvolgyi C."/>
            <person name="Papp T."/>
            <person name="Martin F.M."/>
            <person name="Miettinen O."/>
            <person name="Hibbett D.S."/>
            <person name="Nagy L.G."/>
        </authorList>
    </citation>
    <scope>NUCLEOTIDE SEQUENCE [LARGE SCALE GENOMIC DNA]</scope>
    <source>
        <strain evidence="1 2">NL-1719</strain>
    </source>
</reference>